<keyword evidence="3" id="KW-1185">Reference proteome</keyword>
<evidence type="ECO:0000313" key="3">
    <source>
        <dbReference type="Proteomes" id="UP000309667"/>
    </source>
</evidence>
<dbReference type="Proteomes" id="UP000309667">
    <property type="component" value="Unassembled WGS sequence"/>
</dbReference>
<gene>
    <name evidence="2" type="ORF">E9677_12685</name>
</gene>
<reference evidence="2 3" key="1">
    <citation type="submission" date="2019-04" db="EMBL/GenBank/DDBJ databases">
        <title>Genome sequence of strain 7209-2.</title>
        <authorList>
            <person name="Gao J."/>
            <person name="Sun J."/>
        </authorList>
    </citation>
    <scope>NUCLEOTIDE SEQUENCE [LARGE SCALE GENOMIC DNA]</scope>
    <source>
        <strain evidence="2 3">7209-2</strain>
    </source>
</reference>
<evidence type="ECO:0000256" key="1">
    <source>
        <dbReference type="SAM" id="MobiDB-lite"/>
    </source>
</evidence>
<feature type="region of interest" description="Disordered" evidence="1">
    <location>
        <begin position="259"/>
        <end position="279"/>
    </location>
</feature>
<organism evidence="2 3">
    <name type="scientific">Rhizobium rhizophilum</name>
    <dbReference type="NCBI Taxonomy" id="1850373"/>
    <lineage>
        <taxon>Bacteria</taxon>
        <taxon>Pseudomonadati</taxon>
        <taxon>Pseudomonadota</taxon>
        <taxon>Alphaproteobacteria</taxon>
        <taxon>Hyphomicrobiales</taxon>
        <taxon>Rhizobiaceae</taxon>
        <taxon>Rhizobium/Agrobacterium group</taxon>
        <taxon>Rhizobium</taxon>
    </lineage>
</organism>
<accession>A0ABY2QTV1</accession>
<protein>
    <recommendedName>
        <fullName evidence="4">Restriction alleviation protein Lar</fullName>
    </recommendedName>
</protein>
<evidence type="ECO:0008006" key="4">
    <source>
        <dbReference type="Google" id="ProtNLM"/>
    </source>
</evidence>
<name>A0ABY2QTV1_9HYPH</name>
<dbReference type="EMBL" id="STGT01000003">
    <property type="protein sequence ID" value="THV13758.1"/>
    <property type="molecule type" value="Genomic_DNA"/>
</dbReference>
<comment type="caution">
    <text evidence="2">The sequence shown here is derived from an EMBL/GenBank/DDBJ whole genome shotgun (WGS) entry which is preliminary data.</text>
</comment>
<evidence type="ECO:0000313" key="2">
    <source>
        <dbReference type="EMBL" id="THV13758.1"/>
    </source>
</evidence>
<feature type="compositionally biased region" description="Acidic residues" evidence="1">
    <location>
        <begin position="259"/>
        <end position="271"/>
    </location>
</feature>
<dbReference type="RefSeq" id="WP_136558466.1">
    <property type="nucleotide sequence ID" value="NZ_STGT01000003.1"/>
</dbReference>
<sequence>MTELLKCPICDKPLLPDDLCASDIEMGACHAECLEGSPVVDLDTGEEMPGSKADTFRARAIMEPGRQQRDKFESAVVKCLHKSGFLEVEIRTECLARVGQGYQDEVINAGWHYWNEALWQNIPLVDPVLGRSPDGLDFATPDEVFDKGPEAVREWQEARGRKPETPPPSSHVAALDAHSQSLLAAQKNVIDGLKAENDRLRKMLAGCDWYWPEDDTSSNACADGPWQIAENHDVKPGEVFGYSRGGVVETRYYGFLEAAEDSDSDDQFEADEPTREAAEAKIAAEVERRAALATTEGSTDD</sequence>
<proteinExistence type="predicted"/>